<gene>
    <name evidence="2" type="ORF">Bca52824_000805</name>
</gene>
<dbReference type="Proteomes" id="UP000886595">
    <property type="component" value="Unassembled WGS sequence"/>
</dbReference>
<dbReference type="OrthoDB" id="1113964at2759"/>
<reference evidence="2 3" key="1">
    <citation type="submission" date="2020-02" db="EMBL/GenBank/DDBJ databases">
        <authorList>
            <person name="Ma Q."/>
            <person name="Huang Y."/>
            <person name="Song X."/>
            <person name="Pei D."/>
        </authorList>
    </citation>
    <scope>NUCLEOTIDE SEQUENCE [LARGE SCALE GENOMIC DNA]</scope>
    <source>
        <strain evidence="2">Sxm20200214</strain>
        <tissue evidence="2">Leaf</tissue>
    </source>
</reference>
<feature type="region of interest" description="Disordered" evidence="1">
    <location>
        <begin position="1"/>
        <end position="103"/>
    </location>
</feature>
<accession>A0A8X7WIU0</accession>
<evidence type="ECO:0000313" key="2">
    <source>
        <dbReference type="EMBL" id="KAG2329625.1"/>
    </source>
</evidence>
<evidence type="ECO:0000313" key="3">
    <source>
        <dbReference type="Proteomes" id="UP000886595"/>
    </source>
</evidence>
<comment type="caution">
    <text evidence="2">The sequence shown here is derived from an EMBL/GenBank/DDBJ whole genome shotgun (WGS) entry which is preliminary data.</text>
</comment>
<keyword evidence="3" id="KW-1185">Reference proteome</keyword>
<name>A0A8X7WIU0_BRACI</name>
<feature type="compositionally biased region" description="Basic residues" evidence="1">
    <location>
        <begin position="83"/>
        <end position="92"/>
    </location>
</feature>
<feature type="compositionally biased region" description="Low complexity" evidence="1">
    <location>
        <begin position="31"/>
        <end position="73"/>
    </location>
</feature>
<organism evidence="2 3">
    <name type="scientific">Brassica carinata</name>
    <name type="common">Ethiopian mustard</name>
    <name type="synonym">Abyssinian cabbage</name>
    <dbReference type="NCBI Taxonomy" id="52824"/>
    <lineage>
        <taxon>Eukaryota</taxon>
        <taxon>Viridiplantae</taxon>
        <taxon>Streptophyta</taxon>
        <taxon>Embryophyta</taxon>
        <taxon>Tracheophyta</taxon>
        <taxon>Spermatophyta</taxon>
        <taxon>Magnoliopsida</taxon>
        <taxon>eudicotyledons</taxon>
        <taxon>Gunneridae</taxon>
        <taxon>Pentapetalae</taxon>
        <taxon>rosids</taxon>
        <taxon>malvids</taxon>
        <taxon>Brassicales</taxon>
        <taxon>Brassicaceae</taxon>
        <taxon>Brassiceae</taxon>
        <taxon>Brassica</taxon>
    </lineage>
</organism>
<evidence type="ECO:0000256" key="1">
    <source>
        <dbReference type="SAM" id="MobiDB-lite"/>
    </source>
</evidence>
<protein>
    <submittedName>
        <fullName evidence="2">Uncharacterized protein</fullName>
    </submittedName>
</protein>
<sequence length="133" mass="14089">MGVSLARARQNPLLKGTSKPPSTRRRKATMSSSQPAQATSSSSQPAQATGSSSQPAQATGSSSQPVQAAASSSEPKPHDKKAARGKPLKVRKTGNIPHGVGTLWIPFTNRPFEVYGNRVYDISDLNPQQPPQE</sequence>
<dbReference type="EMBL" id="JAAMPC010000001">
    <property type="protein sequence ID" value="KAG2329625.1"/>
    <property type="molecule type" value="Genomic_DNA"/>
</dbReference>
<proteinExistence type="predicted"/>
<dbReference type="AlphaFoldDB" id="A0A8X7WIU0"/>